<dbReference type="InterPro" id="IPR001789">
    <property type="entry name" value="Sig_transdc_resp-reg_receiver"/>
</dbReference>
<keyword evidence="3" id="KW-0805">Transcription regulation</keyword>
<feature type="modified residue" description="4-aspartylphosphate" evidence="6">
    <location>
        <position position="56"/>
    </location>
</feature>
<dbReference type="InterPro" id="IPR011006">
    <property type="entry name" value="CheY-like_superfamily"/>
</dbReference>
<name>A0A6N6WBF8_9BURK</name>
<evidence type="ECO:0000313" key="10">
    <source>
        <dbReference type="EMBL" id="KAE8757803.1"/>
    </source>
</evidence>
<dbReference type="RefSeq" id="WP_154562287.1">
    <property type="nucleotide sequence ID" value="NZ_JAQQFQ010000110.1"/>
</dbReference>
<evidence type="ECO:0000256" key="4">
    <source>
        <dbReference type="ARBA" id="ARBA00023125"/>
    </source>
</evidence>
<dbReference type="PANTHER" id="PTHR44688">
    <property type="entry name" value="DNA-BINDING TRANSCRIPTIONAL ACTIVATOR DEVR_DOSR"/>
    <property type="match status" value="1"/>
</dbReference>
<keyword evidence="4" id="KW-0238">DNA-binding</keyword>
<dbReference type="InterPro" id="IPR000792">
    <property type="entry name" value="Tscrpt_reg_LuxR_C"/>
</dbReference>
<evidence type="ECO:0000256" key="6">
    <source>
        <dbReference type="PROSITE-ProRule" id="PRU00169"/>
    </source>
</evidence>
<dbReference type="Pfam" id="PF00196">
    <property type="entry name" value="GerE"/>
    <property type="match status" value="1"/>
</dbReference>
<evidence type="ECO:0000256" key="1">
    <source>
        <dbReference type="ARBA" id="ARBA00022553"/>
    </source>
</evidence>
<proteinExistence type="predicted"/>
<evidence type="ECO:0000256" key="2">
    <source>
        <dbReference type="ARBA" id="ARBA00023012"/>
    </source>
</evidence>
<dbReference type="GO" id="GO:0003677">
    <property type="term" value="F:DNA binding"/>
    <property type="evidence" value="ECO:0007669"/>
    <property type="project" value="UniProtKB-KW"/>
</dbReference>
<protein>
    <submittedName>
        <fullName evidence="10">Response regulator</fullName>
    </submittedName>
</protein>
<sequence length="223" mass="24381">MESASELVYVVDDDGRVREALAALLRANGRDVQTFDSGEAFLDTPHQNVVACLILDMRMPGMSGLEVQRLVRTDSPIPVIFITGRADVPSTVLAMKGGAIDFLTKPLDEDSLMRAVDAALATAHVLRKEAEDTAALQALHQSLTPREQELLPLLASGRLNKQAAAVLGITEYTVQVHRGNIMRKMQADSFATLVRQASRLQLQTSSTTQRTASPAERLFRERS</sequence>
<dbReference type="GO" id="GO:0006355">
    <property type="term" value="P:regulation of DNA-templated transcription"/>
    <property type="evidence" value="ECO:0007669"/>
    <property type="project" value="InterPro"/>
</dbReference>
<dbReference type="InterPro" id="IPR036388">
    <property type="entry name" value="WH-like_DNA-bd_sf"/>
</dbReference>
<feature type="domain" description="Response regulatory" evidence="9">
    <location>
        <begin position="7"/>
        <end position="120"/>
    </location>
</feature>
<dbReference type="AlphaFoldDB" id="A0A6N6WBF8"/>
<dbReference type="SMART" id="SM00421">
    <property type="entry name" value="HTH_LUXR"/>
    <property type="match status" value="1"/>
</dbReference>
<dbReference type="SUPFAM" id="SSF46894">
    <property type="entry name" value="C-terminal effector domain of the bipartite response regulators"/>
    <property type="match status" value="1"/>
</dbReference>
<keyword evidence="1 6" id="KW-0597">Phosphoprotein</keyword>
<organism evidence="10 11">
    <name type="scientific">Paraburkholderia madseniana</name>
    <dbReference type="NCBI Taxonomy" id="2599607"/>
    <lineage>
        <taxon>Bacteria</taxon>
        <taxon>Pseudomonadati</taxon>
        <taxon>Pseudomonadota</taxon>
        <taxon>Betaproteobacteria</taxon>
        <taxon>Burkholderiales</taxon>
        <taxon>Burkholderiaceae</taxon>
        <taxon>Paraburkholderia</taxon>
    </lineage>
</organism>
<dbReference type="FunFam" id="3.40.50.2300:FF:000018">
    <property type="entry name" value="DNA-binding transcriptional regulator NtrC"/>
    <property type="match status" value="1"/>
</dbReference>
<evidence type="ECO:0000259" key="9">
    <source>
        <dbReference type="PROSITE" id="PS50110"/>
    </source>
</evidence>
<dbReference type="OrthoDB" id="9802186at2"/>
<dbReference type="PANTHER" id="PTHR44688:SF16">
    <property type="entry name" value="DNA-BINDING TRANSCRIPTIONAL ACTIVATOR DEVR_DOSR"/>
    <property type="match status" value="1"/>
</dbReference>
<dbReference type="SUPFAM" id="SSF52172">
    <property type="entry name" value="CheY-like"/>
    <property type="match status" value="1"/>
</dbReference>
<dbReference type="PRINTS" id="PR00038">
    <property type="entry name" value="HTHLUXR"/>
</dbReference>
<dbReference type="Gene3D" id="1.10.10.10">
    <property type="entry name" value="Winged helix-like DNA-binding domain superfamily/Winged helix DNA-binding domain"/>
    <property type="match status" value="1"/>
</dbReference>
<evidence type="ECO:0000259" key="8">
    <source>
        <dbReference type="PROSITE" id="PS50043"/>
    </source>
</evidence>
<dbReference type="CDD" id="cd06170">
    <property type="entry name" value="LuxR_C_like"/>
    <property type="match status" value="1"/>
</dbReference>
<dbReference type="GO" id="GO:0000160">
    <property type="term" value="P:phosphorelay signal transduction system"/>
    <property type="evidence" value="ECO:0007669"/>
    <property type="project" value="UniProtKB-KW"/>
</dbReference>
<keyword evidence="5" id="KW-0804">Transcription</keyword>
<dbReference type="CDD" id="cd17537">
    <property type="entry name" value="REC_FixJ"/>
    <property type="match status" value="1"/>
</dbReference>
<evidence type="ECO:0000256" key="3">
    <source>
        <dbReference type="ARBA" id="ARBA00023015"/>
    </source>
</evidence>
<dbReference type="Gene3D" id="3.40.50.2300">
    <property type="match status" value="1"/>
</dbReference>
<evidence type="ECO:0000256" key="5">
    <source>
        <dbReference type="ARBA" id="ARBA00023163"/>
    </source>
</evidence>
<reference evidence="10 11" key="1">
    <citation type="journal article" date="2020" name="Int. J. Syst. Evol. Microbiol.">
        <title>Paraburkholderia madseniana sp. nov., a phenolic acid-degrading bacterium isolated from acidic forest soil.</title>
        <authorList>
            <person name="Wilhelm R.C."/>
            <person name="Murphy S.J.L."/>
            <person name="Feriancek N.M."/>
            <person name="Karasz D.C."/>
            <person name="DeRito C.M."/>
            <person name="Newman J.D."/>
            <person name="Buckley D.H."/>
        </authorList>
    </citation>
    <scope>NUCLEOTIDE SEQUENCE [LARGE SCALE GENOMIC DNA]</scope>
    <source>
        <strain evidence="10 11">RP11</strain>
    </source>
</reference>
<evidence type="ECO:0000313" key="11">
    <source>
        <dbReference type="Proteomes" id="UP000463700"/>
    </source>
</evidence>
<feature type="domain" description="HTH luxR-type" evidence="8">
    <location>
        <begin position="136"/>
        <end position="201"/>
    </location>
</feature>
<comment type="caution">
    <text evidence="10">The sequence shown here is derived from an EMBL/GenBank/DDBJ whole genome shotgun (WGS) entry which is preliminary data.</text>
</comment>
<feature type="region of interest" description="Disordered" evidence="7">
    <location>
        <begin position="202"/>
        <end position="223"/>
    </location>
</feature>
<dbReference type="PROSITE" id="PS50110">
    <property type="entry name" value="RESPONSE_REGULATORY"/>
    <property type="match status" value="1"/>
</dbReference>
<dbReference type="Pfam" id="PF00072">
    <property type="entry name" value="Response_reg"/>
    <property type="match status" value="1"/>
</dbReference>
<evidence type="ECO:0000256" key="7">
    <source>
        <dbReference type="SAM" id="MobiDB-lite"/>
    </source>
</evidence>
<dbReference type="PROSITE" id="PS50043">
    <property type="entry name" value="HTH_LUXR_2"/>
    <property type="match status" value="1"/>
</dbReference>
<dbReference type="EMBL" id="VOSW01000041">
    <property type="protein sequence ID" value="KAE8757803.1"/>
    <property type="molecule type" value="Genomic_DNA"/>
</dbReference>
<keyword evidence="2" id="KW-0902">Two-component regulatory system</keyword>
<dbReference type="SMART" id="SM00448">
    <property type="entry name" value="REC"/>
    <property type="match status" value="1"/>
</dbReference>
<dbReference type="InterPro" id="IPR016032">
    <property type="entry name" value="Sig_transdc_resp-reg_C-effctor"/>
</dbReference>
<feature type="compositionally biased region" description="Low complexity" evidence="7">
    <location>
        <begin position="202"/>
        <end position="213"/>
    </location>
</feature>
<dbReference type="Proteomes" id="UP000463700">
    <property type="component" value="Unassembled WGS sequence"/>
</dbReference>
<gene>
    <name evidence="10" type="ORF">FSO04_21615</name>
</gene>
<accession>A0A6N6WBF8</accession>